<evidence type="ECO:0000259" key="2">
    <source>
        <dbReference type="Pfam" id="PF25474"/>
    </source>
</evidence>
<reference evidence="3" key="2">
    <citation type="submission" date="2022-03" db="EMBL/GenBank/DDBJ databases">
        <title>Draft title - Genomic analysis of global carrot germplasm unveils the trajectory of domestication and the origin of high carotenoid orange carrot.</title>
        <authorList>
            <person name="Iorizzo M."/>
            <person name="Ellison S."/>
            <person name="Senalik D."/>
            <person name="Macko-Podgorni A."/>
            <person name="Grzebelus D."/>
            <person name="Bostan H."/>
            <person name="Rolling W."/>
            <person name="Curaba J."/>
            <person name="Simon P."/>
        </authorList>
    </citation>
    <scope>NUCLEOTIDE SEQUENCE</scope>
    <source>
        <tissue evidence="3">Leaf</tissue>
    </source>
</reference>
<evidence type="ECO:0000313" key="3">
    <source>
        <dbReference type="EMBL" id="WOH01808.1"/>
    </source>
</evidence>
<feature type="compositionally biased region" description="Acidic residues" evidence="1">
    <location>
        <begin position="142"/>
        <end position="159"/>
    </location>
</feature>
<sequence length="363" mass="40369">MLLRSSSTPVLGSLISSISDQSPNHHHFQPELANKHQPTTTVPQCLNKFPFNQGGSQSLTFSCNSSPISPSVSELSFGRCSSSGFRRAQSEGNLEGLANASGDIDEFSFSKPMKKFAGRSSGSFLETIPSFSFHKSSGKYEDDSEYEEDDNEEDSFEDQDQQFNKFTSYGTNEEMKYVNAYANVGLQKERNENSQMYLARGLGISGVDMNFGGNNGSYGGFGGGNRSGDDDDDKDVEKHYKKMVQDNPGNPLCLRNYAQFLYQTKHDLQGAEEYYSRAILIDPNDGEILSQYAKLVWELHNDRERATGYFERAVHAASEDSHVHAAYASFLWETEDEDEDDTLNESQILQPIVQRGPMASATA</sequence>
<dbReference type="EMBL" id="CP093347">
    <property type="protein sequence ID" value="WOH01808.1"/>
    <property type="molecule type" value="Genomic_DNA"/>
</dbReference>
<evidence type="ECO:0000256" key="1">
    <source>
        <dbReference type="SAM" id="MobiDB-lite"/>
    </source>
</evidence>
<gene>
    <name evidence="3" type="ORF">DCAR_0521193</name>
</gene>
<name>A0AAF1B261_DAUCS</name>
<dbReference type="KEGG" id="dcr:108223131"/>
<feature type="region of interest" description="Disordered" evidence="1">
    <location>
        <begin position="136"/>
        <end position="159"/>
    </location>
</feature>
<reference evidence="3" key="1">
    <citation type="journal article" date="2016" name="Nat. Genet.">
        <title>A high-quality carrot genome assembly provides new insights into carotenoid accumulation and asterid genome evolution.</title>
        <authorList>
            <person name="Iorizzo M."/>
            <person name="Ellison S."/>
            <person name="Senalik D."/>
            <person name="Zeng P."/>
            <person name="Satapoomin P."/>
            <person name="Huang J."/>
            <person name="Bowman M."/>
            <person name="Iovene M."/>
            <person name="Sanseverino W."/>
            <person name="Cavagnaro P."/>
            <person name="Yildiz M."/>
            <person name="Macko-Podgorni A."/>
            <person name="Moranska E."/>
            <person name="Grzebelus E."/>
            <person name="Grzebelus D."/>
            <person name="Ashrafi H."/>
            <person name="Zheng Z."/>
            <person name="Cheng S."/>
            <person name="Spooner D."/>
            <person name="Van Deynze A."/>
            <person name="Simon P."/>
        </authorList>
    </citation>
    <scope>NUCLEOTIDE SEQUENCE</scope>
    <source>
        <tissue evidence="3">Leaf</tissue>
    </source>
</reference>
<organism evidence="3 4">
    <name type="scientific">Daucus carota subsp. sativus</name>
    <name type="common">Carrot</name>
    <dbReference type="NCBI Taxonomy" id="79200"/>
    <lineage>
        <taxon>Eukaryota</taxon>
        <taxon>Viridiplantae</taxon>
        <taxon>Streptophyta</taxon>
        <taxon>Embryophyta</taxon>
        <taxon>Tracheophyta</taxon>
        <taxon>Spermatophyta</taxon>
        <taxon>Magnoliopsida</taxon>
        <taxon>eudicotyledons</taxon>
        <taxon>Gunneridae</taxon>
        <taxon>Pentapetalae</taxon>
        <taxon>asterids</taxon>
        <taxon>campanulids</taxon>
        <taxon>Apiales</taxon>
        <taxon>Apiaceae</taxon>
        <taxon>Apioideae</taxon>
        <taxon>Scandiceae</taxon>
        <taxon>Daucinae</taxon>
        <taxon>Daucus</taxon>
        <taxon>Daucus sect. Daucus</taxon>
    </lineage>
</organism>
<dbReference type="AlphaFoldDB" id="A0AAF1B261"/>
<protein>
    <recommendedName>
        <fullName evidence="2">TmcB/TmcC TPR repeats domain-containing protein</fullName>
    </recommendedName>
</protein>
<feature type="domain" description="TmcB/TmcC TPR repeats" evidence="2">
    <location>
        <begin position="234"/>
        <end position="281"/>
    </location>
</feature>
<dbReference type="InterPro" id="IPR057352">
    <property type="entry name" value="TPR_TmcB/C"/>
</dbReference>
<dbReference type="Gene3D" id="1.25.40.10">
    <property type="entry name" value="Tetratricopeptide repeat domain"/>
    <property type="match status" value="1"/>
</dbReference>
<feature type="region of interest" description="Disordered" evidence="1">
    <location>
        <begin position="14"/>
        <end position="39"/>
    </location>
</feature>
<dbReference type="Pfam" id="PF25474">
    <property type="entry name" value="TPR_TmcB"/>
    <property type="match status" value="1"/>
</dbReference>
<dbReference type="InterPro" id="IPR011990">
    <property type="entry name" value="TPR-like_helical_dom_sf"/>
</dbReference>
<proteinExistence type="predicted"/>
<dbReference type="PANTHER" id="PTHR26312">
    <property type="entry name" value="TETRATRICOPEPTIDE REPEAT PROTEIN 5"/>
    <property type="match status" value="1"/>
</dbReference>
<accession>A0AAF1B261</accession>
<dbReference type="Proteomes" id="UP000077755">
    <property type="component" value="Chromosome 5"/>
</dbReference>
<dbReference type="PANTHER" id="PTHR26312:SF225">
    <property type="entry name" value="TPR REPEAT PROTEIN"/>
    <property type="match status" value="1"/>
</dbReference>
<evidence type="ECO:0000313" key="4">
    <source>
        <dbReference type="Proteomes" id="UP000077755"/>
    </source>
</evidence>
<dbReference type="SUPFAM" id="SSF48452">
    <property type="entry name" value="TPR-like"/>
    <property type="match status" value="1"/>
</dbReference>
<keyword evidence="4" id="KW-1185">Reference proteome</keyword>